<evidence type="ECO:0000313" key="15">
    <source>
        <dbReference type="EMBL" id="MFC5453654.1"/>
    </source>
</evidence>
<dbReference type="PANTHER" id="PTHR33445:SF2">
    <property type="entry name" value="ATP SYNTHASE SUBUNIT B', CHLOROPLASTIC"/>
    <property type="match status" value="1"/>
</dbReference>
<gene>
    <name evidence="13" type="primary">atpF</name>
    <name evidence="15" type="ORF">ACFQDI_02200</name>
</gene>
<dbReference type="Proteomes" id="UP001596052">
    <property type="component" value="Unassembled WGS sequence"/>
</dbReference>
<keyword evidence="7 13" id="KW-0406">Ion transport</keyword>
<keyword evidence="2 13" id="KW-0813">Transport</keyword>
<keyword evidence="13" id="KW-1003">Cell membrane</keyword>
<proteinExistence type="inferred from homology"/>
<keyword evidence="3 13" id="KW-0138">CF(0)</keyword>
<evidence type="ECO:0000256" key="5">
    <source>
        <dbReference type="ARBA" id="ARBA00022781"/>
    </source>
</evidence>
<comment type="function">
    <text evidence="10 13">F(1)F(0) ATP synthase produces ATP from ADP in the presence of a proton or sodium gradient. F-type ATPases consist of two structural domains, F(1) containing the extramembraneous catalytic core and F(0) containing the membrane proton channel, linked together by a central stalk and a peripheral stalk. During catalysis, ATP synthesis in the catalytic domain of F(1) is coupled via a rotary mechanism of the central stalk subunits to proton translocation.</text>
</comment>
<keyword evidence="6 13" id="KW-1133">Transmembrane helix</keyword>
<dbReference type="Pfam" id="PF00430">
    <property type="entry name" value="ATP-synt_B"/>
    <property type="match status" value="1"/>
</dbReference>
<protein>
    <recommendedName>
        <fullName evidence="13">ATP synthase subunit b</fullName>
    </recommendedName>
    <alternativeName>
        <fullName evidence="13">ATP synthase F(0) sector subunit b</fullName>
    </alternativeName>
    <alternativeName>
        <fullName evidence="13">ATPase subunit I</fullName>
    </alternativeName>
    <alternativeName>
        <fullName evidence="13">F-type ATPase subunit b</fullName>
        <shortName evidence="13">F-ATPase subunit b</shortName>
    </alternativeName>
</protein>
<evidence type="ECO:0000256" key="9">
    <source>
        <dbReference type="ARBA" id="ARBA00023310"/>
    </source>
</evidence>
<keyword evidence="14" id="KW-0175">Coiled coil</keyword>
<evidence type="ECO:0000256" key="2">
    <source>
        <dbReference type="ARBA" id="ARBA00022448"/>
    </source>
</evidence>
<dbReference type="HAMAP" id="MF_01398">
    <property type="entry name" value="ATP_synth_b_bprime"/>
    <property type="match status" value="1"/>
</dbReference>
<keyword evidence="16" id="KW-1185">Reference proteome</keyword>
<keyword evidence="9 13" id="KW-0066">ATP synthesis</keyword>
<evidence type="ECO:0000256" key="1">
    <source>
        <dbReference type="ARBA" id="ARBA00005513"/>
    </source>
</evidence>
<evidence type="ECO:0000313" key="16">
    <source>
        <dbReference type="Proteomes" id="UP001596052"/>
    </source>
</evidence>
<dbReference type="InterPro" id="IPR017707">
    <property type="entry name" value="Alt_ATP_synth_F0_bsu"/>
</dbReference>
<sequence>MLIDWFTVGAQTLNFLILVWLMKRYLYQPVLQAIDAREKRIAAQIADAAAKEAAANQEKEEFQRKNAEFELRRADMMGRAAYDAKAEHRRLLEEARRAADALSVRQGELLRSEAKTLHESIARRTQEEVFAIARKTLTDLAGVSLEERMTAVLSERLLAMDDAERRRLAEAMEKTEEPALIRSAFELPSEQRRILQQAVNAAFPACKSLRFEAAPEIVSGIELSAGGQKVAWSIADYLASLEKGVDEILAKAAVSAKDSEKTPV</sequence>
<evidence type="ECO:0000256" key="4">
    <source>
        <dbReference type="ARBA" id="ARBA00022692"/>
    </source>
</evidence>
<evidence type="ECO:0000256" key="13">
    <source>
        <dbReference type="HAMAP-Rule" id="MF_01398"/>
    </source>
</evidence>
<comment type="similarity">
    <text evidence="1 13">Belongs to the ATPase B chain family.</text>
</comment>
<comment type="subcellular location">
    <subcellularLocation>
        <location evidence="13">Cell membrane</location>
        <topology evidence="13">Single-pass membrane protein</topology>
    </subcellularLocation>
    <subcellularLocation>
        <location evidence="12">Endomembrane system</location>
        <topology evidence="12">Single-pass membrane protein</topology>
    </subcellularLocation>
</comment>
<organism evidence="15 16">
    <name type="scientific">Prosthecobacter fluviatilis</name>
    <dbReference type="NCBI Taxonomy" id="445931"/>
    <lineage>
        <taxon>Bacteria</taxon>
        <taxon>Pseudomonadati</taxon>
        <taxon>Verrucomicrobiota</taxon>
        <taxon>Verrucomicrobiia</taxon>
        <taxon>Verrucomicrobiales</taxon>
        <taxon>Verrucomicrobiaceae</taxon>
        <taxon>Prosthecobacter</taxon>
    </lineage>
</organism>
<feature type="coiled-coil region" evidence="14">
    <location>
        <begin position="45"/>
        <end position="105"/>
    </location>
</feature>
<dbReference type="NCBIfam" id="TIGR03321">
    <property type="entry name" value="alt_F1F0_F0_B"/>
    <property type="match status" value="1"/>
</dbReference>
<dbReference type="RefSeq" id="WP_377162932.1">
    <property type="nucleotide sequence ID" value="NZ_JBHSMQ010000001.1"/>
</dbReference>
<evidence type="ECO:0000256" key="11">
    <source>
        <dbReference type="ARBA" id="ARBA00025614"/>
    </source>
</evidence>
<name>A0ABW0KJJ6_9BACT</name>
<evidence type="ECO:0000256" key="8">
    <source>
        <dbReference type="ARBA" id="ARBA00023136"/>
    </source>
</evidence>
<evidence type="ECO:0000256" key="14">
    <source>
        <dbReference type="SAM" id="Coils"/>
    </source>
</evidence>
<accession>A0ABW0KJJ6</accession>
<dbReference type="EMBL" id="JBHSMQ010000001">
    <property type="protein sequence ID" value="MFC5453654.1"/>
    <property type="molecule type" value="Genomic_DNA"/>
</dbReference>
<keyword evidence="8 13" id="KW-0472">Membrane</keyword>
<comment type="subunit">
    <text evidence="13">F-type ATPases have 2 components, F(1) - the catalytic core - and F(0) - the membrane proton channel. F(1) has five subunits: alpha(3), beta(3), gamma(1), delta(1), epsilon(1). F(0) has three main subunits: a(1), b(2) and c(10-14). The alpha and beta chains form an alternating ring which encloses part of the gamma chain. F(1) is attached to F(0) by a central stalk formed by the gamma and epsilon chains, while a peripheral stalk is formed by the delta and b chains.</text>
</comment>
<evidence type="ECO:0000256" key="3">
    <source>
        <dbReference type="ARBA" id="ARBA00022547"/>
    </source>
</evidence>
<keyword evidence="5 13" id="KW-0375">Hydrogen ion transport</keyword>
<evidence type="ECO:0000256" key="6">
    <source>
        <dbReference type="ARBA" id="ARBA00022989"/>
    </source>
</evidence>
<dbReference type="CDD" id="cd06503">
    <property type="entry name" value="ATP-synt_Fo_b"/>
    <property type="match status" value="1"/>
</dbReference>
<comment type="caution">
    <text evidence="15">The sequence shown here is derived from an EMBL/GenBank/DDBJ whole genome shotgun (WGS) entry which is preliminary data.</text>
</comment>
<evidence type="ECO:0000256" key="10">
    <source>
        <dbReference type="ARBA" id="ARBA00025198"/>
    </source>
</evidence>
<reference evidence="16" key="1">
    <citation type="journal article" date="2019" name="Int. J. Syst. Evol. Microbiol.">
        <title>The Global Catalogue of Microorganisms (GCM) 10K type strain sequencing project: providing services to taxonomists for standard genome sequencing and annotation.</title>
        <authorList>
            <consortium name="The Broad Institute Genomics Platform"/>
            <consortium name="The Broad Institute Genome Sequencing Center for Infectious Disease"/>
            <person name="Wu L."/>
            <person name="Ma J."/>
        </authorList>
    </citation>
    <scope>NUCLEOTIDE SEQUENCE [LARGE SCALE GENOMIC DNA]</scope>
    <source>
        <strain evidence="16">CGMCC 4.1469</strain>
    </source>
</reference>
<dbReference type="InterPro" id="IPR050059">
    <property type="entry name" value="ATP_synthase_B_chain"/>
</dbReference>
<evidence type="ECO:0000256" key="12">
    <source>
        <dbReference type="ARBA" id="ARBA00037847"/>
    </source>
</evidence>
<comment type="function">
    <text evidence="11">Component of the F(0) channel, it forms part of the peripheral stalk, linking F(1) to F(0). The b'-subunit is a diverged and duplicated form of b found in plants and photosynthetic bacteria.</text>
</comment>
<dbReference type="PANTHER" id="PTHR33445">
    <property type="entry name" value="ATP SYNTHASE SUBUNIT B', CHLOROPLASTIC"/>
    <property type="match status" value="1"/>
</dbReference>
<dbReference type="InterPro" id="IPR002146">
    <property type="entry name" value="ATP_synth_b/b'su_bac/chlpt"/>
</dbReference>
<keyword evidence="4 13" id="KW-0812">Transmembrane</keyword>
<evidence type="ECO:0000256" key="7">
    <source>
        <dbReference type="ARBA" id="ARBA00023065"/>
    </source>
</evidence>